<protein>
    <submittedName>
        <fullName evidence="1">Uncharacterized protein</fullName>
    </submittedName>
</protein>
<evidence type="ECO:0000313" key="2">
    <source>
        <dbReference type="Proteomes" id="UP001617714"/>
    </source>
</evidence>
<accession>A0ABW8FTL0</accession>
<proteinExistence type="predicted"/>
<dbReference type="EMBL" id="JBIXKD010000002">
    <property type="protein sequence ID" value="MFJ5320155.1"/>
    <property type="molecule type" value="Genomic_DNA"/>
</dbReference>
<evidence type="ECO:0000313" key="1">
    <source>
        <dbReference type="EMBL" id="MFJ5320155.1"/>
    </source>
</evidence>
<sequence>MQKYIAILNNPSVDDVSNIGQYVFRSNGQPFFSEVVLFAANINGDNAQQPQLFYNEQLSAILNDNISIVRALQSSSIKVQIAYLGNHQTAGWSANMDFDTCVNLATMMVADVTKYNLDGIFIDDGYSAQSGN</sequence>
<dbReference type="Proteomes" id="UP001617714">
    <property type="component" value="Unassembled WGS sequence"/>
</dbReference>
<dbReference type="InterPro" id="IPR017853">
    <property type="entry name" value="GH"/>
</dbReference>
<name>A0ABW8FTL0_9GAMM</name>
<dbReference type="Gene3D" id="3.20.20.80">
    <property type="entry name" value="Glycosidases"/>
    <property type="match status" value="1"/>
</dbReference>
<dbReference type="GeneID" id="90771420"/>
<dbReference type="SUPFAM" id="SSF51445">
    <property type="entry name" value="(Trans)glycosidases"/>
    <property type="match status" value="1"/>
</dbReference>
<dbReference type="RefSeq" id="WP_039480808.1">
    <property type="nucleotide sequence ID" value="NZ_CP087392.1"/>
</dbReference>
<gene>
    <name evidence="1" type="ORF">ACIPSN_01955</name>
</gene>
<comment type="caution">
    <text evidence="1">The sequence shown here is derived from an EMBL/GenBank/DDBJ whole genome shotgun (WGS) entry which is preliminary data.</text>
</comment>
<organism evidence="1 2">
    <name type="scientific">Pectobacterium parvum</name>
    <dbReference type="NCBI Taxonomy" id="2778550"/>
    <lineage>
        <taxon>Bacteria</taxon>
        <taxon>Pseudomonadati</taxon>
        <taxon>Pseudomonadota</taxon>
        <taxon>Gammaproteobacteria</taxon>
        <taxon>Enterobacterales</taxon>
        <taxon>Pectobacteriaceae</taxon>
        <taxon>Pectobacterium</taxon>
    </lineage>
</organism>
<reference evidence="1 2" key="1">
    <citation type="submission" date="2024-10" db="EMBL/GenBank/DDBJ databases">
        <authorList>
            <person name="Lu C.-H."/>
        </authorList>
    </citation>
    <scope>NUCLEOTIDE SEQUENCE [LARGE SCALE GENOMIC DNA]</scope>
    <source>
        <strain evidence="1 2">22QBSP01-2</strain>
    </source>
</reference>
<keyword evidence="2" id="KW-1185">Reference proteome</keyword>